<gene>
    <name evidence="2" type="ORF">P154DRAFT_570684</name>
</gene>
<name>A0A6A5WWH5_9PLEO</name>
<dbReference type="Proteomes" id="UP000799779">
    <property type="component" value="Unassembled WGS sequence"/>
</dbReference>
<evidence type="ECO:0000313" key="3">
    <source>
        <dbReference type="Proteomes" id="UP000799779"/>
    </source>
</evidence>
<dbReference type="AlphaFoldDB" id="A0A6A5WWH5"/>
<feature type="region of interest" description="Disordered" evidence="1">
    <location>
        <begin position="205"/>
        <end position="249"/>
    </location>
</feature>
<keyword evidence="3" id="KW-1185">Reference proteome</keyword>
<feature type="compositionally biased region" description="Acidic residues" evidence="1">
    <location>
        <begin position="224"/>
        <end position="235"/>
    </location>
</feature>
<evidence type="ECO:0000313" key="2">
    <source>
        <dbReference type="EMBL" id="KAF2005957.1"/>
    </source>
</evidence>
<reference evidence="2" key="1">
    <citation type="journal article" date="2020" name="Stud. Mycol.">
        <title>101 Dothideomycetes genomes: a test case for predicting lifestyles and emergence of pathogens.</title>
        <authorList>
            <person name="Haridas S."/>
            <person name="Albert R."/>
            <person name="Binder M."/>
            <person name="Bloem J."/>
            <person name="Labutti K."/>
            <person name="Salamov A."/>
            <person name="Andreopoulos B."/>
            <person name="Baker S."/>
            <person name="Barry K."/>
            <person name="Bills G."/>
            <person name="Bluhm B."/>
            <person name="Cannon C."/>
            <person name="Castanera R."/>
            <person name="Culley D."/>
            <person name="Daum C."/>
            <person name="Ezra D."/>
            <person name="Gonzalez J."/>
            <person name="Henrissat B."/>
            <person name="Kuo A."/>
            <person name="Liang C."/>
            <person name="Lipzen A."/>
            <person name="Lutzoni F."/>
            <person name="Magnuson J."/>
            <person name="Mondo S."/>
            <person name="Nolan M."/>
            <person name="Ohm R."/>
            <person name="Pangilinan J."/>
            <person name="Park H.-J."/>
            <person name="Ramirez L."/>
            <person name="Alfaro M."/>
            <person name="Sun H."/>
            <person name="Tritt A."/>
            <person name="Yoshinaga Y."/>
            <person name="Zwiers L.-H."/>
            <person name="Turgeon B."/>
            <person name="Goodwin S."/>
            <person name="Spatafora J."/>
            <person name="Crous P."/>
            <person name="Grigoriev I."/>
        </authorList>
    </citation>
    <scope>NUCLEOTIDE SEQUENCE</scope>
    <source>
        <strain evidence="2">CBS 123094</strain>
    </source>
</reference>
<dbReference type="OrthoDB" id="3735253at2759"/>
<protein>
    <submittedName>
        <fullName evidence="2">Uncharacterized protein</fullName>
    </submittedName>
</protein>
<sequence length="249" mass="27337">MAAAPTQTQEGTMLLTKPSEWNVFMVDVAVTIIVKGWSLPIRYASEDSGKLELLNRLNFLEAHGDYAWPKFEAMGYHFDQTMRLRRALVTDVLMALTKIGSVKIGLMEVGTPDSMVAMEQNGGKRLGPVMGEASSEMDNPSSSIVGPSSSSPCPSWFDNKEFLAAAMKVLIERSQTKVRHLHGVKEAELLADVVLENFSKQWGEHPVPGLDREASHVSATTITDQDDGDDDDDRLFDEFGGSRATSKTT</sequence>
<dbReference type="EMBL" id="ML977561">
    <property type="protein sequence ID" value="KAF2005957.1"/>
    <property type="molecule type" value="Genomic_DNA"/>
</dbReference>
<evidence type="ECO:0000256" key="1">
    <source>
        <dbReference type="SAM" id="MobiDB-lite"/>
    </source>
</evidence>
<organism evidence="2 3">
    <name type="scientific">Amniculicola lignicola CBS 123094</name>
    <dbReference type="NCBI Taxonomy" id="1392246"/>
    <lineage>
        <taxon>Eukaryota</taxon>
        <taxon>Fungi</taxon>
        <taxon>Dikarya</taxon>
        <taxon>Ascomycota</taxon>
        <taxon>Pezizomycotina</taxon>
        <taxon>Dothideomycetes</taxon>
        <taxon>Pleosporomycetidae</taxon>
        <taxon>Pleosporales</taxon>
        <taxon>Amniculicolaceae</taxon>
        <taxon>Amniculicola</taxon>
    </lineage>
</organism>
<accession>A0A6A5WWH5</accession>
<proteinExistence type="predicted"/>